<keyword evidence="5 7" id="KW-1133">Transmembrane helix</keyword>
<evidence type="ECO:0000256" key="1">
    <source>
        <dbReference type="ARBA" id="ARBA00004651"/>
    </source>
</evidence>
<dbReference type="Pfam" id="PF04226">
    <property type="entry name" value="Transgly_assoc"/>
    <property type="match status" value="1"/>
</dbReference>
<evidence type="ECO:0000256" key="4">
    <source>
        <dbReference type="ARBA" id="ARBA00022692"/>
    </source>
</evidence>
<dbReference type="Proteomes" id="UP001597244">
    <property type="component" value="Unassembled WGS sequence"/>
</dbReference>
<comment type="similarity">
    <text evidence="2">Belongs to the UPF0410 family.</text>
</comment>
<dbReference type="PANTHER" id="PTHR33884">
    <property type="entry name" value="UPF0410 PROTEIN YMGE"/>
    <property type="match status" value="1"/>
</dbReference>
<comment type="caution">
    <text evidence="8">The sequence shown here is derived from an EMBL/GenBank/DDBJ whole genome shotgun (WGS) entry which is preliminary data.</text>
</comment>
<name>A0ABW4DNR3_9LACO</name>
<protein>
    <submittedName>
        <fullName evidence="8">GlsB/YeaQ/YmgE family stress response membrane protein</fullName>
    </submittedName>
</protein>
<evidence type="ECO:0000256" key="3">
    <source>
        <dbReference type="ARBA" id="ARBA00022475"/>
    </source>
</evidence>
<keyword evidence="4 7" id="KW-0812">Transmembrane</keyword>
<gene>
    <name evidence="8" type="ORF">ACFQ4L_03490</name>
</gene>
<feature type="transmembrane region" description="Helical" evidence="7">
    <location>
        <begin position="30"/>
        <end position="48"/>
    </location>
</feature>
<dbReference type="InterPro" id="IPR007341">
    <property type="entry name" value="Transgly_assoc"/>
</dbReference>
<keyword evidence="3" id="KW-1003">Cell membrane</keyword>
<evidence type="ECO:0000256" key="5">
    <source>
        <dbReference type="ARBA" id="ARBA00022989"/>
    </source>
</evidence>
<organism evidence="8 9">
    <name type="scientific">Lapidilactobacillus mulanensis</name>
    <dbReference type="NCBI Taxonomy" id="2485999"/>
    <lineage>
        <taxon>Bacteria</taxon>
        <taxon>Bacillati</taxon>
        <taxon>Bacillota</taxon>
        <taxon>Bacilli</taxon>
        <taxon>Lactobacillales</taxon>
        <taxon>Lactobacillaceae</taxon>
        <taxon>Lapidilactobacillus</taxon>
    </lineage>
</organism>
<evidence type="ECO:0000313" key="8">
    <source>
        <dbReference type="EMBL" id="MFD1465154.1"/>
    </source>
</evidence>
<evidence type="ECO:0000313" key="9">
    <source>
        <dbReference type="Proteomes" id="UP001597244"/>
    </source>
</evidence>
<dbReference type="RefSeq" id="WP_125577090.1">
    <property type="nucleotide sequence ID" value="NZ_JBHTOF010000025.1"/>
</dbReference>
<feature type="transmembrane region" description="Helical" evidence="7">
    <location>
        <begin position="54"/>
        <end position="78"/>
    </location>
</feature>
<evidence type="ECO:0000256" key="7">
    <source>
        <dbReference type="SAM" id="Phobius"/>
    </source>
</evidence>
<reference evidence="9" key="1">
    <citation type="journal article" date="2019" name="Int. J. Syst. Evol. Microbiol.">
        <title>The Global Catalogue of Microorganisms (GCM) 10K type strain sequencing project: providing services to taxonomists for standard genome sequencing and annotation.</title>
        <authorList>
            <consortium name="The Broad Institute Genomics Platform"/>
            <consortium name="The Broad Institute Genome Sequencing Center for Infectious Disease"/>
            <person name="Wu L."/>
            <person name="Ma J."/>
        </authorList>
    </citation>
    <scope>NUCLEOTIDE SEQUENCE [LARGE SCALE GENOMIC DNA]</scope>
    <source>
        <strain evidence="9">CCM 8951</strain>
    </source>
</reference>
<evidence type="ECO:0000256" key="2">
    <source>
        <dbReference type="ARBA" id="ARBA00011006"/>
    </source>
</evidence>
<feature type="transmembrane region" description="Helical" evidence="7">
    <location>
        <begin position="6"/>
        <end position="23"/>
    </location>
</feature>
<proteinExistence type="inferred from homology"/>
<evidence type="ECO:0000256" key="6">
    <source>
        <dbReference type="ARBA" id="ARBA00023136"/>
    </source>
</evidence>
<comment type="subcellular location">
    <subcellularLocation>
        <location evidence="1">Cell membrane</location>
        <topology evidence="1">Multi-pass membrane protein</topology>
    </subcellularLocation>
</comment>
<keyword evidence="9" id="KW-1185">Reference proteome</keyword>
<dbReference type="EMBL" id="JBHTOF010000025">
    <property type="protein sequence ID" value="MFD1465154.1"/>
    <property type="molecule type" value="Genomic_DNA"/>
</dbReference>
<dbReference type="PANTHER" id="PTHR33884:SF3">
    <property type="entry name" value="UPF0410 PROTEIN YMGE"/>
    <property type="match status" value="1"/>
</dbReference>
<accession>A0ABW4DNR3</accession>
<sequence>MLHFLWVLIIGAVIGVIGQMIVGRDMPLGWVGNIIGGLAGAWIGSSLFGNWGPMVAGMAIIPAIIGAIIVVFVISLILGSRKKA</sequence>
<keyword evidence="6 7" id="KW-0472">Membrane</keyword>